<keyword evidence="2" id="KW-0328">Glycosyltransferase</keyword>
<protein>
    <submittedName>
        <fullName evidence="5">Glycosyltransferase family 2 protein</fullName>
    </submittedName>
</protein>
<dbReference type="InterPro" id="IPR001173">
    <property type="entry name" value="Glyco_trans_2-like"/>
</dbReference>
<dbReference type="Gene3D" id="3.90.550.10">
    <property type="entry name" value="Spore Coat Polysaccharide Biosynthesis Protein SpsA, Chain A"/>
    <property type="match status" value="1"/>
</dbReference>
<dbReference type="EMBL" id="JALJEJ010000007">
    <property type="protein sequence ID" value="MCJ8211028.1"/>
    <property type="molecule type" value="Genomic_DNA"/>
</dbReference>
<dbReference type="InterPro" id="IPR029044">
    <property type="entry name" value="Nucleotide-diphossugar_trans"/>
</dbReference>
<accession>A0A9X1X4Y9</accession>
<dbReference type="Proteomes" id="UP001139450">
    <property type="component" value="Unassembled WGS sequence"/>
</dbReference>
<dbReference type="GO" id="GO:0016757">
    <property type="term" value="F:glycosyltransferase activity"/>
    <property type="evidence" value="ECO:0007669"/>
    <property type="project" value="UniProtKB-KW"/>
</dbReference>
<dbReference type="PANTHER" id="PTHR43179">
    <property type="entry name" value="RHAMNOSYLTRANSFERASE WBBL"/>
    <property type="match status" value="1"/>
</dbReference>
<dbReference type="AlphaFoldDB" id="A0A9X1X4Y9"/>
<reference evidence="5" key="1">
    <citation type="submission" date="2022-04" db="EMBL/GenBank/DDBJ databases">
        <title>Mucilaginibacter sp. RS28 isolated from freshwater.</title>
        <authorList>
            <person name="Ko S.-R."/>
        </authorList>
    </citation>
    <scope>NUCLEOTIDE SEQUENCE</scope>
    <source>
        <strain evidence="5">RS28</strain>
    </source>
</reference>
<comment type="similarity">
    <text evidence="1">Belongs to the glycosyltransferase 2 family.</text>
</comment>
<sequence>MRIAVLLATFNRKDKTLSCLRSLYDQQLPSDITFKVFHTDDNSTDGTREAVKLSFPDVEILHGSGSLFWAGGMRNSWGAAVKEGFDYYLLLNDDTILLPHTVASLLDHVKAYGNGTDAVVIGSTMDKDKEVISYGGQRLYAQDKVQYYSVFSKTEAMECDMANANIMLVPDKVVKTIGILSGDYTHSIADFDYTLRAKKAGFKNIVVPGVSGYCVDDHGNNWRSGRVPLRERIKYLKSPKGLAYYEYLHFIRQHFPKHLPVAFVKLWAKTLMPVLWDKFKVSNA</sequence>
<keyword evidence="3" id="KW-0808">Transferase</keyword>
<dbReference type="PANTHER" id="PTHR43179:SF12">
    <property type="entry name" value="GALACTOFURANOSYLTRANSFERASE GLFT2"/>
    <property type="match status" value="1"/>
</dbReference>
<keyword evidence="6" id="KW-1185">Reference proteome</keyword>
<comment type="caution">
    <text evidence="5">The sequence shown here is derived from an EMBL/GenBank/DDBJ whole genome shotgun (WGS) entry which is preliminary data.</text>
</comment>
<dbReference type="RefSeq" id="WP_245131228.1">
    <property type="nucleotide sequence ID" value="NZ_JALJEJ010000007.1"/>
</dbReference>
<name>A0A9X1X4Y9_9SPHI</name>
<organism evidence="5 6">
    <name type="scientific">Mucilaginibacter straminoryzae</name>
    <dbReference type="NCBI Taxonomy" id="2932774"/>
    <lineage>
        <taxon>Bacteria</taxon>
        <taxon>Pseudomonadati</taxon>
        <taxon>Bacteroidota</taxon>
        <taxon>Sphingobacteriia</taxon>
        <taxon>Sphingobacteriales</taxon>
        <taxon>Sphingobacteriaceae</taxon>
        <taxon>Mucilaginibacter</taxon>
    </lineage>
</organism>
<evidence type="ECO:0000256" key="1">
    <source>
        <dbReference type="ARBA" id="ARBA00006739"/>
    </source>
</evidence>
<feature type="domain" description="Glycosyltransferase 2-like" evidence="4">
    <location>
        <begin position="5"/>
        <end position="138"/>
    </location>
</feature>
<evidence type="ECO:0000313" key="6">
    <source>
        <dbReference type="Proteomes" id="UP001139450"/>
    </source>
</evidence>
<evidence type="ECO:0000313" key="5">
    <source>
        <dbReference type="EMBL" id="MCJ8211028.1"/>
    </source>
</evidence>
<evidence type="ECO:0000256" key="2">
    <source>
        <dbReference type="ARBA" id="ARBA00022676"/>
    </source>
</evidence>
<dbReference type="SUPFAM" id="SSF53448">
    <property type="entry name" value="Nucleotide-diphospho-sugar transferases"/>
    <property type="match status" value="1"/>
</dbReference>
<dbReference type="Pfam" id="PF00535">
    <property type="entry name" value="Glycos_transf_2"/>
    <property type="match status" value="1"/>
</dbReference>
<evidence type="ECO:0000256" key="3">
    <source>
        <dbReference type="ARBA" id="ARBA00022679"/>
    </source>
</evidence>
<proteinExistence type="inferred from homology"/>
<gene>
    <name evidence="5" type="ORF">MUY27_15015</name>
</gene>
<evidence type="ECO:0000259" key="4">
    <source>
        <dbReference type="Pfam" id="PF00535"/>
    </source>
</evidence>